<reference evidence="2" key="1">
    <citation type="journal article" date="2005" name="Nature">
        <title>Sequencing of Aspergillus nidulans and comparative analysis with A. fumigatus and A. oryzae.</title>
        <authorList>
            <person name="Galagan J.E."/>
            <person name="Calvo S.E."/>
            <person name="Cuomo C."/>
            <person name="Ma L.J."/>
            <person name="Wortman J.R."/>
            <person name="Batzoglou S."/>
            <person name="Lee S.I."/>
            <person name="Basturkmen M."/>
            <person name="Spevak C.C."/>
            <person name="Clutterbuck J."/>
            <person name="Kapitonov V."/>
            <person name="Jurka J."/>
            <person name="Scazzocchio C."/>
            <person name="Farman M."/>
            <person name="Butler J."/>
            <person name="Purcell S."/>
            <person name="Harris S."/>
            <person name="Braus G.H."/>
            <person name="Draht O."/>
            <person name="Busch S."/>
            <person name="D'Enfert C."/>
            <person name="Bouchier C."/>
            <person name="Goldman G.H."/>
            <person name="Bell-Pedersen D."/>
            <person name="Griffiths-Jones S."/>
            <person name="Doonan J.H."/>
            <person name="Yu J."/>
            <person name="Vienken K."/>
            <person name="Pain A."/>
            <person name="Freitag M."/>
            <person name="Selker E.U."/>
            <person name="Archer D.B."/>
            <person name="Penalva M.A."/>
            <person name="Oakley B.R."/>
            <person name="Momany M."/>
            <person name="Tanaka T."/>
            <person name="Kumagai T."/>
            <person name="Asai K."/>
            <person name="Machida M."/>
            <person name="Nierman W.C."/>
            <person name="Denning D.W."/>
            <person name="Caddick M."/>
            <person name="Hynes M."/>
            <person name="Paoletti M."/>
            <person name="Fischer R."/>
            <person name="Miller B."/>
            <person name="Dyer P."/>
            <person name="Sachs M.S."/>
            <person name="Osmani S.A."/>
            <person name="Birren B.W."/>
        </authorList>
    </citation>
    <scope>NUCLEOTIDE SEQUENCE [LARGE SCALE GENOMIC DNA]</scope>
    <source>
        <strain evidence="2">FGSC A4 / ATCC 38163 / CBS 112.46 / NRRL 194 / M139</strain>
    </source>
</reference>
<protein>
    <submittedName>
        <fullName evidence="1">Uncharacterized protein</fullName>
    </submittedName>
</protein>
<sequence>MVADSKEDSRSSCLY</sequence>
<organism evidence="1 2">
    <name type="scientific">Emericella nidulans (strain FGSC A4 / ATCC 38163 / CBS 112.46 / NRRL 194 / M139)</name>
    <name type="common">Aspergillus nidulans</name>
    <dbReference type="NCBI Taxonomy" id="227321"/>
    <lineage>
        <taxon>Eukaryota</taxon>
        <taxon>Fungi</taxon>
        <taxon>Dikarya</taxon>
        <taxon>Ascomycota</taxon>
        <taxon>Pezizomycotina</taxon>
        <taxon>Eurotiomycetes</taxon>
        <taxon>Eurotiomycetidae</taxon>
        <taxon>Eurotiales</taxon>
        <taxon>Aspergillaceae</taxon>
        <taxon>Aspergillus</taxon>
        <taxon>Aspergillus subgen. Nidulantes</taxon>
    </lineage>
</organism>
<evidence type="ECO:0000313" key="1">
    <source>
        <dbReference type="EMBL" id="CBF87404.1"/>
    </source>
</evidence>
<accession>C8VQS8</accession>
<dbReference type="HOGENOM" id="CLU_3434150_0_0_1"/>
<evidence type="ECO:0000313" key="2">
    <source>
        <dbReference type="Proteomes" id="UP000000560"/>
    </source>
</evidence>
<dbReference type="InParanoid" id="C8VQS8"/>
<gene>
    <name evidence="1" type="ORF">ANIA_11655</name>
</gene>
<proteinExistence type="predicted"/>
<keyword evidence="2" id="KW-1185">Reference proteome</keyword>
<dbReference type="Proteomes" id="UP000000560">
    <property type="component" value="Chromosome VIII"/>
</dbReference>
<reference evidence="2" key="2">
    <citation type="journal article" date="2009" name="Fungal Genet. Biol.">
        <title>The 2008 update of the Aspergillus nidulans genome annotation: a community effort.</title>
        <authorList>
            <person name="Wortman J.R."/>
            <person name="Gilsenan J.M."/>
            <person name="Joardar V."/>
            <person name="Deegan J."/>
            <person name="Clutterbuck J."/>
            <person name="Andersen M.R."/>
            <person name="Archer D."/>
            <person name="Bencina M."/>
            <person name="Braus G."/>
            <person name="Coutinho P."/>
            <person name="von Dohren H."/>
            <person name="Doonan J."/>
            <person name="Driessen A.J."/>
            <person name="Durek P."/>
            <person name="Espeso E."/>
            <person name="Fekete E."/>
            <person name="Flipphi M."/>
            <person name="Estrada C.G."/>
            <person name="Geysens S."/>
            <person name="Goldman G."/>
            <person name="de Groot P.W."/>
            <person name="Hansen K."/>
            <person name="Harris S.D."/>
            <person name="Heinekamp T."/>
            <person name="Helmstaedt K."/>
            <person name="Henrissat B."/>
            <person name="Hofmann G."/>
            <person name="Homan T."/>
            <person name="Horio T."/>
            <person name="Horiuchi H."/>
            <person name="James S."/>
            <person name="Jones M."/>
            <person name="Karaffa L."/>
            <person name="Karanyi Z."/>
            <person name="Kato M."/>
            <person name="Keller N."/>
            <person name="Kelly D.E."/>
            <person name="Kiel J.A."/>
            <person name="Kim J.M."/>
            <person name="van der Klei I.J."/>
            <person name="Klis F.M."/>
            <person name="Kovalchuk A."/>
            <person name="Krasevec N."/>
            <person name="Kubicek C.P."/>
            <person name="Liu B."/>
            <person name="Maccabe A."/>
            <person name="Meyer V."/>
            <person name="Mirabito P."/>
            <person name="Miskei M."/>
            <person name="Mos M."/>
            <person name="Mullins J."/>
            <person name="Nelson D.R."/>
            <person name="Nielsen J."/>
            <person name="Oakley B.R."/>
            <person name="Osmani S.A."/>
            <person name="Pakula T."/>
            <person name="Paszewski A."/>
            <person name="Paulsen I."/>
            <person name="Pilsyk S."/>
            <person name="Pocsi I."/>
            <person name="Punt P.J."/>
            <person name="Ram A.F."/>
            <person name="Ren Q."/>
            <person name="Robellet X."/>
            <person name="Robson G."/>
            <person name="Seiboth B."/>
            <person name="van Solingen P."/>
            <person name="Specht T."/>
            <person name="Sun J."/>
            <person name="Taheri-Talesh N."/>
            <person name="Takeshita N."/>
            <person name="Ussery D."/>
            <person name="vanKuyk P.A."/>
            <person name="Visser H."/>
            <person name="van de Vondervoort P.J."/>
            <person name="de Vries R.P."/>
            <person name="Walton J."/>
            <person name="Xiang X."/>
            <person name="Xiong Y."/>
            <person name="Zeng A.P."/>
            <person name="Brandt B.W."/>
            <person name="Cornell M.J."/>
            <person name="van den Hondel C.A."/>
            <person name="Visser J."/>
            <person name="Oliver S.G."/>
            <person name="Turner G."/>
        </authorList>
    </citation>
    <scope>GENOME REANNOTATION</scope>
    <source>
        <strain evidence="2">FGSC A4 / ATCC 38163 / CBS 112.46 / NRRL 194 / M139</strain>
    </source>
</reference>
<dbReference type="EMBL" id="BN001308">
    <property type="protein sequence ID" value="CBF87404.1"/>
    <property type="molecule type" value="Genomic_DNA"/>
</dbReference>
<name>C8VQS8_EMENI</name>